<keyword evidence="6 9" id="KW-0812">Transmembrane</keyword>
<dbReference type="Gene3D" id="1.10.3720.10">
    <property type="entry name" value="MetI-like"/>
    <property type="match status" value="1"/>
</dbReference>
<feature type="compositionally biased region" description="Basic residues" evidence="10">
    <location>
        <begin position="159"/>
        <end position="170"/>
    </location>
</feature>
<feature type="transmembrane region" description="Helical" evidence="9">
    <location>
        <begin position="336"/>
        <end position="362"/>
    </location>
</feature>
<feature type="compositionally biased region" description="Basic residues" evidence="10">
    <location>
        <begin position="100"/>
        <end position="116"/>
    </location>
</feature>
<dbReference type="SUPFAM" id="SSF161098">
    <property type="entry name" value="MetI-like"/>
    <property type="match status" value="1"/>
</dbReference>
<comment type="similarity">
    <text evidence="2">Belongs to the binding-protein-dependent transport system permease family. CysTW subfamily.</text>
</comment>
<keyword evidence="8 9" id="KW-0472">Membrane</keyword>
<dbReference type="Pfam" id="PF00528">
    <property type="entry name" value="BPD_transp_1"/>
    <property type="match status" value="1"/>
</dbReference>
<dbReference type="CDD" id="cd06261">
    <property type="entry name" value="TM_PBP2"/>
    <property type="match status" value="1"/>
</dbReference>
<keyword evidence="5" id="KW-0500">Molybdenum</keyword>
<dbReference type="InterPro" id="IPR000515">
    <property type="entry name" value="MetI-like"/>
</dbReference>
<feature type="region of interest" description="Disordered" evidence="10">
    <location>
        <begin position="1"/>
        <end position="21"/>
    </location>
</feature>
<dbReference type="InterPro" id="IPR035906">
    <property type="entry name" value="MetI-like_sf"/>
</dbReference>
<evidence type="ECO:0000256" key="3">
    <source>
        <dbReference type="ARBA" id="ARBA00022448"/>
    </source>
</evidence>
<dbReference type="EMBL" id="JAAXOQ010000011">
    <property type="protein sequence ID" value="NKY18737.1"/>
    <property type="molecule type" value="Genomic_DNA"/>
</dbReference>
<dbReference type="NCBIfam" id="TIGR01581">
    <property type="entry name" value="Mo_ABC_porter"/>
    <property type="match status" value="1"/>
</dbReference>
<dbReference type="AlphaFoldDB" id="A0A846WZP2"/>
<dbReference type="GO" id="GO:0005886">
    <property type="term" value="C:plasma membrane"/>
    <property type="evidence" value="ECO:0007669"/>
    <property type="project" value="UniProtKB-SubCell"/>
</dbReference>
<evidence type="ECO:0000256" key="2">
    <source>
        <dbReference type="ARBA" id="ARBA00007069"/>
    </source>
</evidence>
<dbReference type="PANTHER" id="PTHR30183">
    <property type="entry name" value="MOLYBDENUM TRANSPORT SYSTEM PERMEASE PROTEIN MODB"/>
    <property type="match status" value="1"/>
</dbReference>
<evidence type="ECO:0000256" key="9">
    <source>
        <dbReference type="RuleBase" id="RU363032"/>
    </source>
</evidence>
<reference evidence="12 13" key="1">
    <citation type="submission" date="2020-04" db="EMBL/GenBank/DDBJ databases">
        <title>MicrobeNet Type strains.</title>
        <authorList>
            <person name="Nicholson A.C."/>
        </authorList>
    </citation>
    <scope>NUCLEOTIDE SEQUENCE [LARGE SCALE GENOMIC DNA]</scope>
    <source>
        <strain evidence="12 13">DSM 44113</strain>
    </source>
</reference>
<feature type="domain" description="ABC transmembrane type-1" evidence="11">
    <location>
        <begin position="336"/>
        <end position="537"/>
    </location>
</feature>
<feature type="transmembrane region" description="Helical" evidence="9">
    <location>
        <begin position="518"/>
        <end position="540"/>
    </location>
</feature>
<feature type="transmembrane region" description="Helical" evidence="9">
    <location>
        <begin position="407"/>
        <end position="434"/>
    </location>
</feature>
<accession>A0A846WZP2</accession>
<evidence type="ECO:0000313" key="13">
    <source>
        <dbReference type="Proteomes" id="UP000582646"/>
    </source>
</evidence>
<evidence type="ECO:0000256" key="5">
    <source>
        <dbReference type="ARBA" id="ARBA00022505"/>
    </source>
</evidence>
<feature type="compositionally biased region" description="Basic and acidic residues" evidence="10">
    <location>
        <begin position="171"/>
        <end position="199"/>
    </location>
</feature>
<dbReference type="InterPro" id="IPR011867">
    <property type="entry name" value="ModB_ABC"/>
</dbReference>
<dbReference type="PROSITE" id="PS50928">
    <property type="entry name" value="ABC_TM1"/>
    <property type="match status" value="1"/>
</dbReference>
<keyword evidence="4" id="KW-1003">Cell membrane</keyword>
<sequence>MGLLSSTTPFPLLTGRRDARHTTVDRRRARGEPHRLLDLERRRLRALVRCGRIGRHRDRLRRRQPAGHLREAGLRVRREAPRHHRQVLLRRLVGSARTAHPGRARRCLRHRGHPHHGQGQGGIAGRRPAALRHQCPHHRHRTRQPEGRHLARRPDQAGRQRRGVRAARAVRHGDRQGHQGRRRDPAPRQRGGLRLERSRQGPARPGRRRPGLQDGRQGHERRRRVRRLPAGRRCRQRLPDRGADRRRERRGSEGVRRIRSRSAGPGGPGCGRLRGTQLNRSARSAPGPDRAFPGWILAPAALGAAFVLVPLIGIVAKVDWPRFGDLVTSEDSRAALLLSLQTSCAATLLCIVLGVPLGVILARSRSRFVGVLRPLVLLPLVLPPVVGGIALLYAFGRRGLVGQYGGIGGHIAFTTVAVVLAQAFVALPFLVLAVEGALRTLGTDYERTAATLGASPSIVLRRITLPLVLPSIASGVVLTFARALGEFGATLTFAGSLAGTTRTLPLEIYLRNETDPQAAVALSLVLLAASAVIVSAVYGVRAWRR</sequence>
<evidence type="ECO:0000256" key="1">
    <source>
        <dbReference type="ARBA" id="ARBA00004651"/>
    </source>
</evidence>
<dbReference type="InterPro" id="IPR006469">
    <property type="entry name" value="NifC_ABC_porter"/>
</dbReference>
<keyword evidence="3 9" id="KW-0813">Transport</keyword>
<feature type="transmembrane region" description="Helical" evidence="9">
    <location>
        <begin position="374"/>
        <end position="395"/>
    </location>
</feature>
<organism evidence="12 13">
    <name type="scientific">Tsukamurella spumae</name>
    <dbReference type="NCBI Taxonomy" id="44753"/>
    <lineage>
        <taxon>Bacteria</taxon>
        <taxon>Bacillati</taxon>
        <taxon>Actinomycetota</taxon>
        <taxon>Actinomycetes</taxon>
        <taxon>Mycobacteriales</taxon>
        <taxon>Tsukamurellaceae</taxon>
        <taxon>Tsukamurella</taxon>
    </lineage>
</organism>
<dbReference type="Proteomes" id="UP000582646">
    <property type="component" value="Unassembled WGS sequence"/>
</dbReference>
<comment type="caution">
    <text evidence="12">The sequence shown here is derived from an EMBL/GenBank/DDBJ whole genome shotgun (WGS) entry which is preliminary data.</text>
</comment>
<comment type="subcellular location">
    <subcellularLocation>
        <location evidence="1 9">Cell membrane</location>
        <topology evidence="1 9">Multi-pass membrane protein</topology>
    </subcellularLocation>
</comment>
<feature type="region of interest" description="Disordered" evidence="10">
    <location>
        <begin position="96"/>
        <end position="286"/>
    </location>
</feature>
<feature type="transmembrane region" description="Helical" evidence="9">
    <location>
        <begin position="292"/>
        <end position="316"/>
    </location>
</feature>
<dbReference type="NCBIfam" id="TIGR02141">
    <property type="entry name" value="modB_ABC"/>
    <property type="match status" value="1"/>
</dbReference>
<evidence type="ECO:0000256" key="4">
    <source>
        <dbReference type="ARBA" id="ARBA00022475"/>
    </source>
</evidence>
<protein>
    <submittedName>
        <fullName evidence="12">Molybdate ABC transporter permease subunit</fullName>
    </submittedName>
</protein>
<feature type="compositionally biased region" description="Basic residues" evidence="10">
    <location>
        <begin position="219"/>
        <end position="236"/>
    </location>
</feature>
<dbReference type="PANTHER" id="PTHR30183:SF3">
    <property type="entry name" value="MOLYBDENUM TRANSPORT SYSTEM PERMEASE PROTEIN MODB"/>
    <property type="match status" value="1"/>
</dbReference>
<proteinExistence type="inferred from homology"/>
<evidence type="ECO:0000256" key="6">
    <source>
        <dbReference type="ARBA" id="ARBA00022692"/>
    </source>
</evidence>
<evidence type="ECO:0000256" key="10">
    <source>
        <dbReference type="SAM" id="MobiDB-lite"/>
    </source>
</evidence>
<feature type="compositionally biased region" description="Basic and acidic residues" evidence="10">
    <location>
        <begin position="143"/>
        <end position="158"/>
    </location>
</feature>
<evidence type="ECO:0000256" key="7">
    <source>
        <dbReference type="ARBA" id="ARBA00022989"/>
    </source>
</evidence>
<keyword evidence="13" id="KW-1185">Reference proteome</keyword>
<name>A0A846WZP2_9ACTN</name>
<evidence type="ECO:0000259" key="11">
    <source>
        <dbReference type="PROSITE" id="PS50928"/>
    </source>
</evidence>
<feature type="compositionally biased region" description="Basic and acidic residues" evidence="10">
    <location>
        <begin position="237"/>
        <end position="256"/>
    </location>
</feature>
<evidence type="ECO:0000313" key="12">
    <source>
        <dbReference type="EMBL" id="NKY18737.1"/>
    </source>
</evidence>
<feature type="compositionally biased region" description="Low complexity" evidence="10">
    <location>
        <begin position="1"/>
        <end position="14"/>
    </location>
</feature>
<dbReference type="GO" id="GO:0015098">
    <property type="term" value="F:molybdate ion transmembrane transporter activity"/>
    <property type="evidence" value="ECO:0007669"/>
    <property type="project" value="InterPro"/>
</dbReference>
<feature type="transmembrane region" description="Helical" evidence="9">
    <location>
        <begin position="463"/>
        <end position="484"/>
    </location>
</feature>
<gene>
    <name evidence="12" type="primary">modB</name>
    <name evidence="12" type="ORF">HF999_10185</name>
</gene>
<evidence type="ECO:0000256" key="8">
    <source>
        <dbReference type="ARBA" id="ARBA00023136"/>
    </source>
</evidence>
<keyword evidence="7 9" id="KW-1133">Transmembrane helix</keyword>